<name>A0A426Z2P5_ENSVE</name>
<dbReference type="EMBL" id="AMZH03008777">
    <property type="protein sequence ID" value="RRT58246.1"/>
    <property type="molecule type" value="Genomic_DNA"/>
</dbReference>
<evidence type="ECO:0000313" key="3">
    <source>
        <dbReference type="Proteomes" id="UP000287651"/>
    </source>
</evidence>
<feature type="region of interest" description="Disordered" evidence="1">
    <location>
        <begin position="1"/>
        <end position="35"/>
    </location>
</feature>
<dbReference type="Proteomes" id="UP000287651">
    <property type="component" value="Unassembled WGS sequence"/>
</dbReference>
<comment type="caution">
    <text evidence="2">The sequence shown here is derived from an EMBL/GenBank/DDBJ whole genome shotgun (WGS) entry which is preliminary data.</text>
</comment>
<reference evidence="2 3" key="1">
    <citation type="journal article" date="2014" name="Agronomy (Basel)">
        <title>A Draft Genome Sequence for Ensete ventricosum, the Drought-Tolerant Tree Against Hunger.</title>
        <authorList>
            <person name="Harrison J."/>
            <person name="Moore K.A."/>
            <person name="Paszkiewicz K."/>
            <person name="Jones T."/>
            <person name="Grant M."/>
            <person name="Ambacheew D."/>
            <person name="Muzemil S."/>
            <person name="Studholme D.J."/>
        </authorList>
    </citation>
    <scope>NUCLEOTIDE SEQUENCE [LARGE SCALE GENOMIC DNA]</scope>
</reference>
<sequence>MSKPTVPQNPNPRTRKIKQNKQNSPIKVRTTKKATEATEIVPTTRDSKEVIVERRATSKLKLLRVRDEANGERGLREVETKCSRVTALRGIRIRTSFLAKKTAAHGRFGMGSRKRSTRPRLLFSSLLFLLLDSPPPDWESR</sequence>
<gene>
    <name evidence="2" type="ORF">B296_00020960</name>
</gene>
<feature type="compositionally biased region" description="Polar residues" evidence="1">
    <location>
        <begin position="1"/>
        <end position="12"/>
    </location>
</feature>
<organism evidence="2 3">
    <name type="scientific">Ensete ventricosum</name>
    <name type="common">Abyssinian banana</name>
    <name type="synonym">Musa ensete</name>
    <dbReference type="NCBI Taxonomy" id="4639"/>
    <lineage>
        <taxon>Eukaryota</taxon>
        <taxon>Viridiplantae</taxon>
        <taxon>Streptophyta</taxon>
        <taxon>Embryophyta</taxon>
        <taxon>Tracheophyta</taxon>
        <taxon>Spermatophyta</taxon>
        <taxon>Magnoliopsida</taxon>
        <taxon>Liliopsida</taxon>
        <taxon>Zingiberales</taxon>
        <taxon>Musaceae</taxon>
        <taxon>Ensete</taxon>
    </lineage>
</organism>
<dbReference type="AlphaFoldDB" id="A0A426Z2P5"/>
<evidence type="ECO:0000313" key="2">
    <source>
        <dbReference type="EMBL" id="RRT58246.1"/>
    </source>
</evidence>
<proteinExistence type="predicted"/>
<accession>A0A426Z2P5</accession>
<protein>
    <submittedName>
        <fullName evidence="2">Uncharacterized protein</fullName>
    </submittedName>
</protein>
<evidence type="ECO:0000256" key="1">
    <source>
        <dbReference type="SAM" id="MobiDB-lite"/>
    </source>
</evidence>